<dbReference type="STRING" id="1851148.SMSP2_00056"/>
<sequence>MAGFFFGTIYLNAIVEQIHEFAPLNRDSYPFKSDLPRFLLTRAGRPKTLKKKGKDAKKNKNTNLMGNCPPFLGQILQQFHKD</sequence>
<proteinExistence type="predicted"/>
<keyword evidence="2" id="KW-1185">Reference proteome</keyword>
<accession>A0A1Q2MAL8</accession>
<reference evidence="2" key="1">
    <citation type="submission" date="2017-02" db="EMBL/GenBank/DDBJ databases">
        <title>Comparative genomics and description of representatives of a novel lineage of planctomycetes thriving in anoxic sediments.</title>
        <authorList>
            <person name="Spring S."/>
            <person name="Bunk B."/>
            <person name="Sproer C."/>
        </authorList>
    </citation>
    <scope>NUCLEOTIDE SEQUENCE [LARGE SCALE GENOMIC DNA]</scope>
    <source>
        <strain evidence="2">SM-Chi-D1</strain>
    </source>
</reference>
<protein>
    <submittedName>
        <fullName evidence="1">Uncharacterized protein</fullName>
    </submittedName>
</protein>
<evidence type="ECO:0000313" key="1">
    <source>
        <dbReference type="EMBL" id="AQQ69726.1"/>
    </source>
</evidence>
<dbReference type="KEGG" id="pbas:SMSP2_00056"/>
<name>A0A1Q2MAL8_9BACT</name>
<dbReference type="RefSeq" id="WP_146682038.1">
    <property type="nucleotide sequence ID" value="NZ_CP019646.1"/>
</dbReference>
<organism evidence="1 2">
    <name type="scientific">Limihaloglobus sulfuriphilus</name>
    <dbReference type="NCBI Taxonomy" id="1851148"/>
    <lineage>
        <taxon>Bacteria</taxon>
        <taxon>Pseudomonadati</taxon>
        <taxon>Planctomycetota</taxon>
        <taxon>Phycisphaerae</taxon>
        <taxon>Sedimentisphaerales</taxon>
        <taxon>Sedimentisphaeraceae</taxon>
        <taxon>Limihaloglobus</taxon>
    </lineage>
</organism>
<dbReference type="Proteomes" id="UP000188181">
    <property type="component" value="Chromosome"/>
</dbReference>
<dbReference type="AlphaFoldDB" id="A0A1Q2MAL8"/>
<evidence type="ECO:0000313" key="2">
    <source>
        <dbReference type="Proteomes" id="UP000188181"/>
    </source>
</evidence>
<dbReference type="EMBL" id="CP019646">
    <property type="protein sequence ID" value="AQQ69726.1"/>
    <property type="molecule type" value="Genomic_DNA"/>
</dbReference>
<gene>
    <name evidence="1" type="ORF">SMSP2_00056</name>
</gene>